<name>A0ABP0Y9P8_9ROSI</name>
<protein>
    <submittedName>
        <fullName evidence="2">Uncharacterized protein</fullName>
    </submittedName>
</protein>
<evidence type="ECO:0000313" key="2">
    <source>
        <dbReference type="EMBL" id="CAK9317203.1"/>
    </source>
</evidence>
<accession>A0ABP0Y9P8</accession>
<evidence type="ECO:0000256" key="1">
    <source>
        <dbReference type="SAM" id="MobiDB-lite"/>
    </source>
</evidence>
<feature type="region of interest" description="Disordered" evidence="1">
    <location>
        <begin position="58"/>
        <end position="87"/>
    </location>
</feature>
<keyword evidence="3" id="KW-1185">Reference proteome</keyword>
<proteinExistence type="predicted"/>
<reference evidence="2 3" key="1">
    <citation type="submission" date="2024-03" db="EMBL/GenBank/DDBJ databases">
        <authorList>
            <person name="Gkanogiannis A."/>
            <person name="Becerra Lopez-Lavalle L."/>
        </authorList>
    </citation>
    <scope>NUCLEOTIDE SEQUENCE [LARGE SCALE GENOMIC DNA]</scope>
</reference>
<dbReference type="Proteomes" id="UP001642487">
    <property type="component" value="Chromosome 3"/>
</dbReference>
<organism evidence="2 3">
    <name type="scientific">Citrullus colocynthis</name>
    <name type="common">colocynth</name>
    <dbReference type="NCBI Taxonomy" id="252529"/>
    <lineage>
        <taxon>Eukaryota</taxon>
        <taxon>Viridiplantae</taxon>
        <taxon>Streptophyta</taxon>
        <taxon>Embryophyta</taxon>
        <taxon>Tracheophyta</taxon>
        <taxon>Spermatophyta</taxon>
        <taxon>Magnoliopsida</taxon>
        <taxon>eudicotyledons</taxon>
        <taxon>Gunneridae</taxon>
        <taxon>Pentapetalae</taxon>
        <taxon>rosids</taxon>
        <taxon>fabids</taxon>
        <taxon>Cucurbitales</taxon>
        <taxon>Cucurbitaceae</taxon>
        <taxon>Benincaseae</taxon>
        <taxon>Citrullus</taxon>
    </lineage>
</organism>
<feature type="compositionally biased region" description="Basic and acidic residues" evidence="1">
    <location>
        <begin position="58"/>
        <end position="81"/>
    </location>
</feature>
<sequence>MNPWRVIFRFMPFSIREIHVGVFGFSHNRYVEEAEKFSCNARKSAWKLVSVWSKKKMLEQDQRARGRSKSDIQEREEEARPKSQRKK</sequence>
<gene>
    <name evidence="2" type="ORF">CITCOLO1_LOCUS9102</name>
</gene>
<dbReference type="EMBL" id="OZ021737">
    <property type="protein sequence ID" value="CAK9317203.1"/>
    <property type="molecule type" value="Genomic_DNA"/>
</dbReference>
<evidence type="ECO:0000313" key="3">
    <source>
        <dbReference type="Proteomes" id="UP001642487"/>
    </source>
</evidence>